<dbReference type="KEGG" id="tta:Theth_0343"/>
<feature type="transmembrane region" description="Helical" evidence="1">
    <location>
        <begin position="45"/>
        <end position="65"/>
    </location>
</feature>
<gene>
    <name evidence="2" type="ORF">Theth_0343</name>
</gene>
<dbReference type="STRING" id="688269.Theth_0343"/>
<dbReference type="OrthoDB" id="37447at2"/>
<name>F7YVD5_9THEM</name>
<organism evidence="2 3">
    <name type="scientific">Pseudothermotoga thermarum DSM 5069</name>
    <dbReference type="NCBI Taxonomy" id="688269"/>
    <lineage>
        <taxon>Bacteria</taxon>
        <taxon>Thermotogati</taxon>
        <taxon>Thermotogota</taxon>
        <taxon>Thermotogae</taxon>
        <taxon>Thermotogales</taxon>
        <taxon>Thermotogaceae</taxon>
        <taxon>Pseudothermotoga</taxon>
    </lineage>
</organism>
<dbReference type="eggNOG" id="ENOG5033BXS">
    <property type="taxonomic scope" value="Bacteria"/>
</dbReference>
<dbReference type="Proteomes" id="UP000006804">
    <property type="component" value="Chromosome"/>
</dbReference>
<keyword evidence="1" id="KW-0472">Membrane</keyword>
<reference evidence="2 3" key="1">
    <citation type="submission" date="2010-11" db="EMBL/GenBank/DDBJ databases">
        <title>The complete genome of Thermotoga thermarum DSM 5069.</title>
        <authorList>
            <consortium name="US DOE Joint Genome Institute (JGI-PGF)"/>
            <person name="Lucas S."/>
            <person name="Copeland A."/>
            <person name="Lapidus A."/>
            <person name="Bruce D."/>
            <person name="Goodwin L."/>
            <person name="Pitluck S."/>
            <person name="Kyrpides N."/>
            <person name="Mavromatis K."/>
            <person name="Ivanova N."/>
            <person name="Zeytun A."/>
            <person name="Brettin T."/>
            <person name="Detter J.C."/>
            <person name="Tapia R."/>
            <person name="Han C."/>
            <person name="Land M."/>
            <person name="Hauser L."/>
            <person name="Markowitz V."/>
            <person name="Cheng J.-F."/>
            <person name="Hugenholtz P."/>
            <person name="Woyke T."/>
            <person name="Wu D."/>
            <person name="Spring S."/>
            <person name="Schroeder M."/>
            <person name="Brambilla E."/>
            <person name="Klenk H.-P."/>
            <person name="Eisen J.A."/>
        </authorList>
    </citation>
    <scope>NUCLEOTIDE SEQUENCE [LARGE SCALE GENOMIC DNA]</scope>
    <source>
        <strain evidence="2 3">DSM 5069</strain>
    </source>
</reference>
<sequence length="160" mass="18935">MILDVFIIALLLSLLLKRRIFYFDKLKLKLLYLFPIPFILQILPWFDQRLLMIISYSILFLIFIVNRSIKGFKYIAIGSLMNAFVITLNQGKMPVYEPLARWLELRPSFRHTFFPEFNVKLVLGDWIPVILPWGRKFLISPGDILIYIGTFVFFLTVLDD</sequence>
<dbReference type="EMBL" id="CP002351">
    <property type="protein sequence ID" value="AEH50438.1"/>
    <property type="molecule type" value="Genomic_DNA"/>
</dbReference>
<feature type="transmembrane region" description="Helical" evidence="1">
    <location>
        <begin position="138"/>
        <end position="158"/>
    </location>
</feature>
<dbReference type="PATRIC" id="fig|688269.3.peg.354"/>
<evidence type="ECO:0000313" key="2">
    <source>
        <dbReference type="EMBL" id="AEH50438.1"/>
    </source>
</evidence>
<evidence type="ECO:0000256" key="1">
    <source>
        <dbReference type="SAM" id="Phobius"/>
    </source>
</evidence>
<dbReference type="HOGENOM" id="CLU_1659898_0_0_0"/>
<protein>
    <recommendedName>
        <fullName evidence="4">DUF5317 domain-containing protein</fullName>
    </recommendedName>
</protein>
<keyword evidence="1" id="KW-0812">Transmembrane</keyword>
<dbReference type="InterPro" id="IPR035168">
    <property type="entry name" value="DUF5317"/>
</dbReference>
<evidence type="ECO:0008006" key="4">
    <source>
        <dbReference type="Google" id="ProtNLM"/>
    </source>
</evidence>
<dbReference type="Pfam" id="PF17248">
    <property type="entry name" value="DUF5317"/>
    <property type="match status" value="1"/>
</dbReference>
<keyword evidence="3" id="KW-1185">Reference proteome</keyword>
<evidence type="ECO:0000313" key="3">
    <source>
        <dbReference type="Proteomes" id="UP000006804"/>
    </source>
</evidence>
<dbReference type="RefSeq" id="WP_013931661.1">
    <property type="nucleotide sequence ID" value="NC_015707.1"/>
</dbReference>
<keyword evidence="1" id="KW-1133">Transmembrane helix</keyword>
<accession>F7YVD5</accession>
<proteinExistence type="predicted"/>
<dbReference type="AlphaFoldDB" id="F7YVD5"/>